<evidence type="ECO:0000313" key="9">
    <source>
        <dbReference type="EnsemblMetazoa" id="Aqu2.1.21829_001"/>
    </source>
</evidence>
<dbReference type="EnsemblMetazoa" id="XM_003389146.2">
    <property type="protein sequence ID" value="XP_003389194.1"/>
    <property type="gene ID" value="LOC100640552"/>
</dbReference>
<evidence type="ECO:0000313" key="10">
    <source>
        <dbReference type="Proteomes" id="UP000007879"/>
    </source>
</evidence>
<comment type="similarity">
    <text evidence="1 5">Belongs to the R-transferase family.</text>
</comment>
<dbReference type="InterPro" id="IPR007472">
    <property type="entry name" value="N-end_Aminoacyl_Trfase_C"/>
</dbReference>
<reference evidence="9" key="2">
    <citation type="submission" date="2017-05" db="UniProtKB">
        <authorList>
            <consortium name="EnsemblMetazoa"/>
        </authorList>
    </citation>
    <scope>IDENTIFICATION</scope>
</reference>
<reference evidence="10" key="1">
    <citation type="journal article" date="2010" name="Nature">
        <title>The Amphimedon queenslandica genome and the evolution of animal complexity.</title>
        <authorList>
            <person name="Srivastava M."/>
            <person name="Simakov O."/>
            <person name="Chapman J."/>
            <person name="Fahey B."/>
            <person name="Gauthier M.E."/>
            <person name="Mitros T."/>
            <person name="Richards G.S."/>
            <person name="Conaco C."/>
            <person name="Dacre M."/>
            <person name="Hellsten U."/>
            <person name="Larroux C."/>
            <person name="Putnam N.H."/>
            <person name="Stanke M."/>
            <person name="Adamska M."/>
            <person name="Darling A."/>
            <person name="Degnan S.M."/>
            <person name="Oakley T.H."/>
            <person name="Plachetzki D.C."/>
            <person name="Zhai Y."/>
            <person name="Adamski M."/>
            <person name="Calcino A."/>
            <person name="Cummins S.F."/>
            <person name="Goodstein D.M."/>
            <person name="Harris C."/>
            <person name="Jackson D.J."/>
            <person name="Leys S.P."/>
            <person name="Shu S."/>
            <person name="Woodcroft B.J."/>
            <person name="Vervoort M."/>
            <person name="Kosik K.S."/>
            <person name="Manning G."/>
            <person name="Degnan B.M."/>
            <person name="Rokhsar D.S."/>
        </authorList>
    </citation>
    <scope>NUCLEOTIDE SEQUENCE [LARGE SCALE GENOMIC DNA]</scope>
</reference>
<gene>
    <name evidence="9" type="primary">100640552</name>
</gene>
<organism evidence="9">
    <name type="scientific">Amphimedon queenslandica</name>
    <name type="common">Sponge</name>
    <dbReference type="NCBI Taxonomy" id="400682"/>
    <lineage>
        <taxon>Eukaryota</taxon>
        <taxon>Metazoa</taxon>
        <taxon>Porifera</taxon>
        <taxon>Demospongiae</taxon>
        <taxon>Heteroscleromorpha</taxon>
        <taxon>Haplosclerida</taxon>
        <taxon>Niphatidae</taxon>
        <taxon>Amphimedon</taxon>
    </lineage>
</organism>
<evidence type="ECO:0000256" key="1">
    <source>
        <dbReference type="ARBA" id="ARBA00009991"/>
    </source>
</evidence>
<dbReference type="Pfam" id="PF04377">
    <property type="entry name" value="ATE_C"/>
    <property type="match status" value="1"/>
</dbReference>
<feature type="compositionally biased region" description="Basic residues" evidence="6">
    <location>
        <begin position="225"/>
        <end position="234"/>
    </location>
</feature>
<dbReference type="InterPro" id="IPR016181">
    <property type="entry name" value="Acyl_CoA_acyltransferase"/>
</dbReference>
<keyword evidence="4 5" id="KW-0012">Acyltransferase</keyword>
<dbReference type="GO" id="GO:0004057">
    <property type="term" value="F:arginyl-tRNA--protein transferase activity"/>
    <property type="evidence" value="ECO:0007669"/>
    <property type="project" value="UniProtKB-EC"/>
</dbReference>
<dbReference type="Pfam" id="PF04376">
    <property type="entry name" value="ATE_N"/>
    <property type="match status" value="1"/>
</dbReference>
<feature type="region of interest" description="Disordered" evidence="6">
    <location>
        <begin position="1"/>
        <end position="55"/>
    </location>
</feature>
<sequence>MGACLGKSSTSHSNSRPGRHPSKKEKPSPLTLTRDESTQEGTDFQPRQRKSQDQVVPHSVLLSLTSVQLYNDPSPPECPYCGKPGNDKADMMICKSETIPYDMFELLMERGWWRTGNIIFRPQQENICCPSFAIRSPVSEYKLTKNHRRVLNRWKDFLINGDPRWENRMKTSSAATKTEIGLNSLEEPNHSTSNSINRVMPTGDGLHPNDSTTHLQAHASEGACKKNKIAKKVRPGVGPDPNKPPCIKAKERRRKKKEGEGNPVNNNDDSSNKNRGAASHNNLPLLEIMKAHEEEISCGNPKHKLEIRLVASDDKEMKDSLVDFFSLYNRFQDGVHPGKSKFKTSADLHWAFINSPLRPSDRSKGDRPMGTYHMRYYLDGELIMLSVIDILPTYLVSIYFIYDPDIRFLQPGIYTCLREIALIQELQRESPELVYYNLGFYNDFSQKINYKRQFKPTEILCPITSTYVPLDTALPLLRDVRYCRLADREVPQKPEKEDLDVNDVVVLDVVTMQGQYLKDNSILRMMYGPIVQHYMWGAGRDIMTRMLISR</sequence>
<dbReference type="Proteomes" id="UP000007879">
    <property type="component" value="Unassembled WGS sequence"/>
</dbReference>
<dbReference type="KEGG" id="aqu:100640552"/>
<feature type="compositionally biased region" description="Polar residues" evidence="6">
    <location>
        <begin position="7"/>
        <end position="16"/>
    </location>
</feature>
<dbReference type="OrthoDB" id="74183at2759"/>
<dbReference type="InterPro" id="IPR017137">
    <property type="entry name" value="Arg-tRNA-P_Trfase_1_euk"/>
</dbReference>
<dbReference type="InParanoid" id="A0A1X7U2T0"/>
<keyword evidence="3 5" id="KW-0833">Ubl conjugation pathway</keyword>
<proteinExistence type="inferred from homology"/>
<name>A0A1X7U2T0_AMPQE</name>
<dbReference type="AlphaFoldDB" id="A0A1X7U2T0"/>
<dbReference type="InterPro" id="IPR007471">
    <property type="entry name" value="N-end_Aminoacyl_Trfase_N"/>
</dbReference>
<dbReference type="EC" id="2.3.2.8" evidence="5"/>
<evidence type="ECO:0000256" key="3">
    <source>
        <dbReference type="ARBA" id="ARBA00022786"/>
    </source>
</evidence>
<evidence type="ECO:0000256" key="6">
    <source>
        <dbReference type="SAM" id="MobiDB-lite"/>
    </source>
</evidence>
<keyword evidence="2 5" id="KW-0808">Transferase</keyword>
<dbReference type="GO" id="GO:0005737">
    <property type="term" value="C:cytoplasm"/>
    <property type="evidence" value="ECO:0007669"/>
    <property type="project" value="TreeGrafter"/>
</dbReference>
<protein>
    <recommendedName>
        <fullName evidence="5">Arginyl-tRNA--protein transferase 1</fullName>
        <shortName evidence="5">Arginyltransferase 1</shortName>
        <shortName evidence="5">R-transferase 1</shortName>
        <ecNumber evidence="5">2.3.2.8</ecNumber>
    </recommendedName>
    <alternativeName>
        <fullName evidence="5">Arginine-tRNA--protein transferase 1</fullName>
    </alternativeName>
</protein>
<evidence type="ECO:0000259" key="8">
    <source>
        <dbReference type="Pfam" id="PF04377"/>
    </source>
</evidence>
<feature type="region of interest" description="Disordered" evidence="6">
    <location>
        <begin position="170"/>
        <end position="279"/>
    </location>
</feature>
<keyword evidence="10" id="KW-1185">Reference proteome</keyword>
<dbReference type="PANTHER" id="PTHR21367">
    <property type="entry name" value="ARGININE-TRNA-PROTEIN TRANSFERASE 1"/>
    <property type="match status" value="1"/>
</dbReference>
<accession>A0A1X7U2T0</accession>
<comment type="function">
    <text evidence="5">Involved in the post-translational conjugation of arginine to the N-terminal aspartate or glutamate of a protein. This arginylation is required for degradation of the protein via the ubiquitin pathway.</text>
</comment>
<dbReference type="InterPro" id="IPR030700">
    <property type="entry name" value="N-end_Aminoacyl_Trfase"/>
</dbReference>
<feature type="domain" description="N-end aminoacyl transferase N-terminal" evidence="7">
    <location>
        <begin position="77"/>
        <end position="149"/>
    </location>
</feature>
<feature type="domain" description="N-end rule aminoacyl transferase C-terminal" evidence="8">
    <location>
        <begin position="325"/>
        <end position="461"/>
    </location>
</feature>
<dbReference type="PANTHER" id="PTHR21367:SF1">
    <property type="entry name" value="ARGINYL-TRNA--PROTEIN TRANSFERASE 1"/>
    <property type="match status" value="1"/>
</dbReference>
<comment type="catalytic activity">
    <reaction evidence="5">
        <text>an N-terminal L-alpha-aminoacyl-[protein] + L-arginyl-tRNA(Arg) = an N-terminal L-arginyl-L-aminoacyl-[protein] + tRNA(Arg) + H(+)</text>
        <dbReference type="Rhea" id="RHEA:10208"/>
        <dbReference type="Rhea" id="RHEA-COMP:9658"/>
        <dbReference type="Rhea" id="RHEA-COMP:9673"/>
        <dbReference type="Rhea" id="RHEA-COMP:10636"/>
        <dbReference type="Rhea" id="RHEA-COMP:10638"/>
        <dbReference type="ChEBI" id="CHEBI:15378"/>
        <dbReference type="ChEBI" id="CHEBI:78442"/>
        <dbReference type="ChEBI" id="CHEBI:78513"/>
        <dbReference type="ChEBI" id="CHEBI:78597"/>
        <dbReference type="ChEBI" id="CHEBI:83562"/>
        <dbReference type="EC" id="2.3.2.8"/>
    </reaction>
</comment>
<evidence type="ECO:0000256" key="5">
    <source>
        <dbReference type="PIRNR" id="PIRNR037207"/>
    </source>
</evidence>
<dbReference type="PIRSF" id="PIRSF037207">
    <property type="entry name" value="ATE1_euk"/>
    <property type="match status" value="1"/>
</dbReference>
<dbReference type="eggNOG" id="KOG1193">
    <property type="taxonomic scope" value="Eukaryota"/>
</dbReference>
<evidence type="ECO:0000256" key="4">
    <source>
        <dbReference type="ARBA" id="ARBA00023315"/>
    </source>
</evidence>
<evidence type="ECO:0000256" key="2">
    <source>
        <dbReference type="ARBA" id="ARBA00022679"/>
    </source>
</evidence>
<dbReference type="SUPFAM" id="SSF55729">
    <property type="entry name" value="Acyl-CoA N-acyltransferases (Nat)"/>
    <property type="match status" value="1"/>
</dbReference>
<dbReference type="EnsemblMetazoa" id="Aqu2.1.21829_001">
    <property type="protein sequence ID" value="Aqu2.1.21829_001"/>
    <property type="gene ID" value="Aqu2.1.21829"/>
</dbReference>
<evidence type="ECO:0000259" key="7">
    <source>
        <dbReference type="Pfam" id="PF04376"/>
    </source>
</evidence>